<dbReference type="InterPro" id="IPR010559">
    <property type="entry name" value="Sig_transdc_His_kin_internal"/>
</dbReference>
<keyword evidence="2" id="KW-0812">Transmembrane</keyword>
<feature type="transmembrane region" description="Helical" evidence="2">
    <location>
        <begin position="76"/>
        <end position="100"/>
    </location>
</feature>
<comment type="caution">
    <text evidence="4">The sequence shown here is derived from an EMBL/GenBank/DDBJ whole genome shotgun (WGS) entry which is preliminary data.</text>
</comment>
<feature type="transmembrane region" description="Helical" evidence="2">
    <location>
        <begin position="112"/>
        <end position="135"/>
    </location>
</feature>
<gene>
    <name evidence="4" type="primary">yehU_2</name>
    <name evidence="4" type="ORF">GALL_331310</name>
</gene>
<keyword evidence="4" id="KW-0418">Kinase</keyword>
<dbReference type="GO" id="GO:0016020">
    <property type="term" value="C:membrane"/>
    <property type="evidence" value="ECO:0007669"/>
    <property type="project" value="InterPro"/>
</dbReference>
<evidence type="ECO:0000256" key="1">
    <source>
        <dbReference type="SAM" id="MobiDB-lite"/>
    </source>
</evidence>
<proteinExistence type="predicted"/>
<name>A0A1J5QN80_9ZZZZ</name>
<keyword evidence="2" id="KW-1133">Transmembrane helix</keyword>
<feature type="domain" description="Signal transduction histidine kinase internal region" evidence="3">
    <location>
        <begin position="178"/>
        <end position="255"/>
    </location>
</feature>
<dbReference type="EC" id="2.7.13.3" evidence="4"/>
<dbReference type="InterPro" id="IPR036890">
    <property type="entry name" value="HATPase_C_sf"/>
</dbReference>
<dbReference type="PANTHER" id="PTHR34220:SF7">
    <property type="entry name" value="SENSOR HISTIDINE KINASE YPDA"/>
    <property type="match status" value="1"/>
</dbReference>
<evidence type="ECO:0000313" key="4">
    <source>
        <dbReference type="EMBL" id="OIQ85033.1"/>
    </source>
</evidence>
<protein>
    <submittedName>
        <fullName evidence="4">Sensor histidine kinase YehU</fullName>
        <ecNumber evidence="4">2.7.13.3</ecNumber>
    </submittedName>
</protein>
<accession>A0A1J5QN80</accession>
<dbReference type="InterPro" id="IPR050640">
    <property type="entry name" value="Bact_2-comp_sensor_kinase"/>
</dbReference>
<keyword evidence="2" id="KW-0472">Membrane</keyword>
<organism evidence="4">
    <name type="scientific">mine drainage metagenome</name>
    <dbReference type="NCBI Taxonomy" id="410659"/>
    <lineage>
        <taxon>unclassified sequences</taxon>
        <taxon>metagenomes</taxon>
        <taxon>ecological metagenomes</taxon>
    </lineage>
</organism>
<feature type="region of interest" description="Disordered" evidence="1">
    <location>
        <begin position="1"/>
        <end position="36"/>
    </location>
</feature>
<dbReference type="PANTHER" id="PTHR34220">
    <property type="entry name" value="SENSOR HISTIDINE KINASE YPDA"/>
    <property type="match status" value="1"/>
</dbReference>
<dbReference type="EMBL" id="MLJW01000573">
    <property type="protein sequence ID" value="OIQ85033.1"/>
    <property type="molecule type" value="Genomic_DNA"/>
</dbReference>
<evidence type="ECO:0000259" key="3">
    <source>
        <dbReference type="Pfam" id="PF06580"/>
    </source>
</evidence>
<keyword evidence="4" id="KW-0808">Transferase</keyword>
<sequence>MSTGRKTESGPHSQLAGPPTSMWPVEGSREDAGRAANAAAPLPDACNAGTAIRAYMLVNAVVVLLALAAGPRPAQWWGPLLQGMAVAEPAAAIWLSFMCLSRRRWRRLGAGMRVAVGVGAGAAAGWMAQALVGSVLAAGEGGGLPDWRSALVGAALAAVFQHYLSLRAQALTPATVQARLAELQARIRPHFLFNALNAASALVREQPLQAEQVLDDLAELFRATVSRPGTLSTVAEEVDLARRYLGIEAVRFGERMRVRWAVEPGLEGLRIPALTLQPLVENAVRHGVESCAGPCHIDVWVSPRAGMLEIGVVNDYAPRDGSAGQGTRVALANITQRLRLLYDITADLRHGRVEGLDPPRYRVRIRLPL</sequence>
<evidence type="ECO:0000256" key="2">
    <source>
        <dbReference type="SAM" id="Phobius"/>
    </source>
</evidence>
<dbReference type="AlphaFoldDB" id="A0A1J5QN80"/>
<dbReference type="GO" id="GO:0000155">
    <property type="term" value="F:phosphorelay sensor kinase activity"/>
    <property type="evidence" value="ECO:0007669"/>
    <property type="project" value="InterPro"/>
</dbReference>
<feature type="transmembrane region" description="Helical" evidence="2">
    <location>
        <begin position="52"/>
        <end position="70"/>
    </location>
</feature>
<dbReference type="Pfam" id="PF06580">
    <property type="entry name" value="His_kinase"/>
    <property type="match status" value="1"/>
</dbReference>
<dbReference type="Gene3D" id="3.30.565.10">
    <property type="entry name" value="Histidine kinase-like ATPase, C-terminal domain"/>
    <property type="match status" value="1"/>
</dbReference>
<reference evidence="4" key="1">
    <citation type="submission" date="2016-10" db="EMBL/GenBank/DDBJ databases">
        <title>Sequence of Gallionella enrichment culture.</title>
        <authorList>
            <person name="Poehlein A."/>
            <person name="Muehling M."/>
            <person name="Daniel R."/>
        </authorList>
    </citation>
    <scope>NUCLEOTIDE SEQUENCE</scope>
</reference>